<dbReference type="Proteomes" id="UP001054945">
    <property type="component" value="Unassembled WGS sequence"/>
</dbReference>
<evidence type="ECO:0000313" key="2">
    <source>
        <dbReference type="Proteomes" id="UP001054945"/>
    </source>
</evidence>
<gene>
    <name evidence="1" type="ORF">CEXT_593161</name>
</gene>
<sequence length="97" mass="11222">MFYANRYRRLIRFMGFPIVIAIFAPHQKSQPGKARRSEVYSVDSLTIGTENASRLSSKFSSYVNGFEMRFMFLMNLLFRSSVSCFDYTNNLGTKNPP</sequence>
<proteinExistence type="predicted"/>
<keyword evidence="2" id="KW-1185">Reference proteome</keyword>
<dbReference type="AlphaFoldDB" id="A0AAV4P7T7"/>
<organism evidence="1 2">
    <name type="scientific">Caerostris extrusa</name>
    <name type="common">Bark spider</name>
    <name type="synonym">Caerostris bankana</name>
    <dbReference type="NCBI Taxonomy" id="172846"/>
    <lineage>
        <taxon>Eukaryota</taxon>
        <taxon>Metazoa</taxon>
        <taxon>Ecdysozoa</taxon>
        <taxon>Arthropoda</taxon>
        <taxon>Chelicerata</taxon>
        <taxon>Arachnida</taxon>
        <taxon>Araneae</taxon>
        <taxon>Araneomorphae</taxon>
        <taxon>Entelegynae</taxon>
        <taxon>Araneoidea</taxon>
        <taxon>Araneidae</taxon>
        <taxon>Caerostris</taxon>
    </lineage>
</organism>
<comment type="caution">
    <text evidence="1">The sequence shown here is derived from an EMBL/GenBank/DDBJ whole genome shotgun (WGS) entry which is preliminary data.</text>
</comment>
<evidence type="ECO:0000313" key="1">
    <source>
        <dbReference type="EMBL" id="GIX92226.1"/>
    </source>
</evidence>
<protein>
    <recommendedName>
        <fullName evidence="3">Secreted protein</fullName>
    </recommendedName>
</protein>
<evidence type="ECO:0008006" key="3">
    <source>
        <dbReference type="Google" id="ProtNLM"/>
    </source>
</evidence>
<name>A0AAV4P7T7_CAEEX</name>
<reference evidence="1 2" key="1">
    <citation type="submission" date="2021-06" db="EMBL/GenBank/DDBJ databases">
        <title>Caerostris extrusa draft genome.</title>
        <authorList>
            <person name="Kono N."/>
            <person name="Arakawa K."/>
        </authorList>
    </citation>
    <scope>NUCLEOTIDE SEQUENCE [LARGE SCALE GENOMIC DNA]</scope>
</reference>
<accession>A0AAV4P7T7</accession>
<dbReference type="EMBL" id="BPLR01004107">
    <property type="protein sequence ID" value="GIX92226.1"/>
    <property type="molecule type" value="Genomic_DNA"/>
</dbReference>